<dbReference type="GeneID" id="5719033"/>
<dbReference type="GO" id="GO:0004674">
    <property type="term" value="F:protein serine/threonine kinase activity"/>
    <property type="evidence" value="ECO:0000318"/>
    <property type="project" value="GO_Central"/>
</dbReference>
<reference evidence="4 5" key="1">
    <citation type="journal article" date="2007" name="Science">
        <title>The Chlamydomonas genome reveals the evolution of key animal and plant functions.</title>
        <authorList>
            <person name="Merchant S.S."/>
            <person name="Prochnik S.E."/>
            <person name="Vallon O."/>
            <person name="Harris E.H."/>
            <person name="Karpowicz S.J."/>
            <person name="Witman G.B."/>
            <person name="Terry A."/>
            <person name="Salamov A."/>
            <person name="Fritz-Laylin L.K."/>
            <person name="Marechal-Drouard L."/>
            <person name="Marshall W.F."/>
            <person name="Qu L.H."/>
            <person name="Nelson D.R."/>
            <person name="Sanderfoot A.A."/>
            <person name="Spalding M.H."/>
            <person name="Kapitonov V.V."/>
            <person name="Ren Q."/>
            <person name="Ferris P."/>
            <person name="Lindquist E."/>
            <person name="Shapiro H."/>
            <person name="Lucas S.M."/>
            <person name="Grimwood J."/>
            <person name="Schmutz J."/>
            <person name="Cardol P."/>
            <person name="Cerutti H."/>
            <person name="Chanfreau G."/>
            <person name="Chen C.L."/>
            <person name="Cognat V."/>
            <person name="Croft M.T."/>
            <person name="Dent R."/>
            <person name="Dutcher S."/>
            <person name="Fernandez E."/>
            <person name="Fukuzawa H."/>
            <person name="Gonzalez-Ballester D."/>
            <person name="Gonzalez-Halphen D."/>
            <person name="Hallmann A."/>
            <person name="Hanikenne M."/>
            <person name="Hippler M."/>
            <person name="Inwood W."/>
            <person name="Jabbari K."/>
            <person name="Kalanon M."/>
            <person name="Kuras R."/>
            <person name="Lefebvre P.A."/>
            <person name="Lemaire S.D."/>
            <person name="Lobanov A.V."/>
            <person name="Lohr M."/>
            <person name="Manuell A."/>
            <person name="Meier I."/>
            <person name="Mets L."/>
            <person name="Mittag M."/>
            <person name="Mittelmeier T."/>
            <person name="Moroney J.V."/>
            <person name="Moseley J."/>
            <person name="Napoli C."/>
            <person name="Nedelcu A.M."/>
            <person name="Niyogi K."/>
            <person name="Novoselov S.V."/>
            <person name="Paulsen I.T."/>
            <person name="Pazour G."/>
            <person name="Purton S."/>
            <person name="Ral J.P."/>
            <person name="Riano-Pachon D.M."/>
            <person name="Riekhof W."/>
            <person name="Rymarquis L."/>
            <person name="Schroda M."/>
            <person name="Stern D."/>
            <person name="Umen J."/>
            <person name="Willows R."/>
            <person name="Wilson N."/>
            <person name="Zimmer S.L."/>
            <person name="Allmer J."/>
            <person name="Balk J."/>
            <person name="Bisova K."/>
            <person name="Chen C.J."/>
            <person name="Elias M."/>
            <person name="Gendler K."/>
            <person name="Hauser C."/>
            <person name="Lamb M.R."/>
            <person name="Ledford H."/>
            <person name="Long J.C."/>
            <person name="Minagawa J."/>
            <person name="Page M.D."/>
            <person name="Pan J."/>
            <person name="Pootakham W."/>
            <person name="Roje S."/>
            <person name="Rose A."/>
            <person name="Stahlberg E."/>
            <person name="Terauchi A.M."/>
            <person name="Yang P."/>
            <person name="Ball S."/>
            <person name="Bowler C."/>
            <person name="Dieckmann C.L."/>
            <person name="Gladyshev V.N."/>
            <person name="Green P."/>
            <person name="Jorgensen R."/>
            <person name="Mayfield S."/>
            <person name="Mueller-Roeber B."/>
            <person name="Rajamani S."/>
            <person name="Sayre R.T."/>
            <person name="Brokstein P."/>
            <person name="Dubchak I."/>
            <person name="Goodstein D."/>
            <person name="Hornick L."/>
            <person name="Huang Y.W."/>
            <person name="Jhaveri J."/>
            <person name="Luo Y."/>
            <person name="Martinez D."/>
            <person name="Ngau W.C."/>
            <person name="Otillar B."/>
            <person name="Poliakov A."/>
            <person name="Porter A."/>
            <person name="Szajkowski L."/>
            <person name="Werner G."/>
            <person name="Zhou K."/>
            <person name="Grigoriev I.V."/>
            <person name="Rokhsar D.S."/>
            <person name="Grossman A.R."/>
        </authorList>
    </citation>
    <scope>NUCLEOTIDE SEQUENCE [LARGE SCALE GENOMIC DNA]</scope>
    <source>
        <strain evidence="5">CC-503</strain>
    </source>
</reference>
<proteinExistence type="predicted"/>
<dbReference type="Proteomes" id="UP000006906">
    <property type="component" value="Chromosome 13"/>
</dbReference>
<dbReference type="GO" id="GO:0005524">
    <property type="term" value="F:ATP binding"/>
    <property type="evidence" value="ECO:0007669"/>
    <property type="project" value="InterPro"/>
</dbReference>
<dbReference type="Gene3D" id="3.30.200.20">
    <property type="entry name" value="Phosphorylase Kinase, domain 1"/>
    <property type="match status" value="1"/>
</dbReference>
<dbReference type="OrthoDB" id="546558at2759"/>
<feature type="region of interest" description="Disordered" evidence="1">
    <location>
        <begin position="348"/>
        <end position="455"/>
    </location>
</feature>
<feature type="compositionally biased region" description="Gly residues" evidence="1">
    <location>
        <begin position="568"/>
        <end position="581"/>
    </location>
</feature>
<feature type="compositionally biased region" description="Gly residues" evidence="1">
    <location>
        <begin position="1237"/>
        <end position="1249"/>
    </location>
</feature>
<evidence type="ECO:0000313" key="4">
    <source>
        <dbReference type="EMBL" id="PNW73591.1"/>
    </source>
</evidence>
<feature type="compositionally biased region" description="Pro residues" evidence="1">
    <location>
        <begin position="269"/>
        <end position="284"/>
    </location>
</feature>
<dbReference type="InterPro" id="IPR008271">
    <property type="entry name" value="Ser/Thr_kinase_AS"/>
</dbReference>
<feature type="region of interest" description="Disordered" evidence="1">
    <location>
        <begin position="1287"/>
        <end position="1320"/>
    </location>
</feature>
<dbReference type="GO" id="GO:0007165">
    <property type="term" value="P:signal transduction"/>
    <property type="evidence" value="ECO:0000318"/>
    <property type="project" value="GO_Central"/>
</dbReference>
<feature type="compositionally biased region" description="Acidic residues" evidence="1">
    <location>
        <begin position="1365"/>
        <end position="1374"/>
    </location>
</feature>
<protein>
    <recommendedName>
        <fullName evidence="3">Protein kinase domain-containing protein</fullName>
    </recommendedName>
</protein>
<dbReference type="EMBL" id="CM008974">
    <property type="protein sequence ID" value="PNW73591.1"/>
    <property type="molecule type" value="Genomic_DNA"/>
</dbReference>
<feature type="compositionally biased region" description="Gly residues" evidence="1">
    <location>
        <begin position="1339"/>
        <end position="1360"/>
    </location>
</feature>
<dbReference type="PANTHER" id="PTHR44329">
    <property type="entry name" value="SERINE/THREONINE-PROTEIN KINASE TNNI3K-RELATED"/>
    <property type="match status" value="1"/>
</dbReference>
<feature type="domain" description="Protein kinase" evidence="3">
    <location>
        <begin position="638"/>
        <end position="925"/>
    </location>
</feature>
<dbReference type="ExpressionAtlas" id="A0A2K3CZA1">
    <property type="expression patterns" value="baseline and differential"/>
</dbReference>
<dbReference type="PANTHER" id="PTHR44329:SF214">
    <property type="entry name" value="PROTEIN KINASE DOMAIN-CONTAINING PROTEIN"/>
    <property type="match status" value="1"/>
</dbReference>
<accession>A0A2K3CZA1</accession>
<dbReference type="Gramene" id="PNW73591">
    <property type="protein sequence ID" value="PNW73591"/>
    <property type="gene ID" value="CHLRE_13g565200v5"/>
</dbReference>
<dbReference type="PROSITE" id="PS00108">
    <property type="entry name" value="PROTEIN_KINASE_ST"/>
    <property type="match status" value="1"/>
</dbReference>
<name>A0A2K3CZA1_CHLRE</name>
<dbReference type="Pfam" id="PF00069">
    <property type="entry name" value="Pkinase"/>
    <property type="match status" value="1"/>
</dbReference>
<feature type="compositionally biased region" description="Polar residues" evidence="1">
    <location>
        <begin position="544"/>
        <end position="563"/>
    </location>
</feature>
<feature type="signal peptide" evidence="2">
    <location>
        <begin position="1"/>
        <end position="21"/>
    </location>
</feature>
<evidence type="ECO:0000256" key="2">
    <source>
        <dbReference type="SAM" id="SignalP"/>
    </source>
</evidence>
<feature type="compositionally biased region" description="Gly residues" evidence="1">
    <location>
        <begin position="1287"/>
        <end position="1310"/>
    </location>
</feature>
<feature type="region of interest" description="Disordered" evidence="1">
    <location>
        <begin position="1339"/>
        <end position="1374"/>
    </location>
</feature>
<dbReference type="SUPFAM" id="SSF56112">
    <property type="entry name" value="Protein kinase-like (PK-like)"/>
    <property type="match status" value="1"/>
</dbReference>
<evidence type="ECO:0000256" key="1">
    <source>
        <dbReference type="SAM" id="MobiDB-lite"/>
    </source>
</evidence>
<feature type="region of interest" description="Disordered" evidence="1">
    <location>
        <begin position="1231"/>
        <end position="1250"/>
    </location>
</feature>
<dbReference type="InterPro" id="IPR051681">
    <property type="entry name" value="Ser/Thr_Kinases-Pseudokinases"/>
</dbReference>
<feature type="chain" id="PRO_5014406214" description="Protein kinase domain-containing protein" evidence="2">
    <location>
        <begin position="22"/>
        <end position="1374"/>
    </location>
</feature>
<dbReference type="InterPro" id="IPR011009">
    <property type="entry name" value="Kinase-like_dom_sf"/>
</dbReference>
<dbReference type="InterPro" id="IPR000719">
    <property type="entry name" value="Prot_kinase_dom"/>
</dbReference>
<dbReference type="STRING" id="3055.A0A2K3CZA1"/>
<evidence type="ECO:0000259" key="3">
    <source>
        <dbReference type="PROSITE" id="PS50011"/>
    </source>
</evidence>
<feature type="region of interest" description="Disordered" evidence="1">
    <location>
        <begin position="267"/>
        <end position="311"/>
    </location>
</feature>
<organism evidence="4 5">
    <name type="scientific">Chlamydomonas reinhardtii</name>
    <name type="common">Chlamydomonas smithii</name>
    <dbReference type="NCBI Taxonomy" id="3055"/>
    <lineage>
        <taxon>Eukaryota</taxon>
        <taxon>Viridiplantae</taxon>
        <taxon>Chlorophyta</taxon>
        <taxon>core chlorophytes</taxon>
        <taxon>Chlorophyceae</taxon>
        <taxon>CS clade</taxon>
        <taxon>Chlamydomonadales</taxon>
        <taxon>Chlamydomonadaceae</taxon>
        <taxon>Chlamydomonas</taxon>
    </lineage>
</organism>
<dbReference type="InParanoid" id="A0A2K3CZA1"/>
<dbReference type="PROSITE" id="PS50011">
    <property type="entry name" value="PROTEIN_KINASE_DOM"/>
    <property type="match status" value="1"/>
</dbReference>
<sequence length="1374" mass="136092">MAPRSALNLLLLFLVIFGGSATGDVGLKDVPVASGLDFVRGLADDNVGTLSFTADVHLREEDWAGIKIPIIIGRNVTMRGQPDLWRVLDMGWLANKVQNRNGTTVLVQYIILFQFNKASTQAPGVDLYAPLPAGDWSILALETGGMITDYCLPASLASAISSAYQRPPFLPGVNQFEATVPQPAGPNCTNDTNAHPLKRCWAHVGRHIDFSGAAAYVDSVGKSVPNGYFSHLVNVLVMCVHTISEDCVAQYGPLVCMAITLADAEGRNPSPPPPVAAASSPPPLAIGDSGAGGVPASVGGKPLSGSSSSSGGTSAVAAAVGGAVGGAILLGLVAVALFVVRRRKREAAAAEADGGDWKEKPGELGDMEAGGGCLPCAGKRSGPRPGSADVFGSERDSSGSVHGVTSIMPAGVNSMRKSEVGTSRKHGGCGATDGGGSHRDSKGDSGVSSRQAGGGLGCNGADDAVFTVGTKACEQDTAGNGDGEDSGPTPTASLTGGSAGVSGRALQRQVTANSAAAHTAPPPSGCQQQHPQQHQRQSSRGEDGSSTPGLGTANGSTQLQAALSTGEAGSGVSGNLGGPNGGSPHSSGTVPTSLGDGGPHSRMSHASTSTDMSDVMVTRCTPRRPDVQVGPEAADKVVLLPVIRGKGSFGKVYEGMYQGSKVAVKVLSGLPEGDQAETAAARAQAAAGGAAGPAGPSAERLLFALGQEVEVLGRCRHPNVVRLLAACLQPPRYCLVMELMDTSLEYMVNRAPGRLLPLHTVLQISLDISRALEYLHPTVVHRDLKPGNVLINGANSGRPVAKLTDFGLSRLRHTVRSTAHPLAGTPAYIAPECYDVNNRTVTHQADMYSFGVLLYTLLAGQEPWRNHSVPAIAYKVAALRERPPLDQLGDLRCPQPLRALIRQCFEHDPRRRPAAAEAAKELAVLEAQATARHLASLTTGAPNSAAAGSGASAGGALDAHSAAAAGGLAGVGVGVPPSGFLGPMQVVADAASLHSNGPHEDTAAAAGASAGAAAASAAAAGAGLDGAPDRDGAGALGAALVVEEHLPLPPSVDASVAAALAAFVGSGFGPAAGMAGIAPDVRAAGRAVTLEDSTLSSVELMHAKWGDPMCPSGGPTTRNTTASGAAAGHGAAGSALASQASTAANAAVWATSTSSNGNAAGSFRDGLAFGPSLGLGPDLWMGMGLGLGPEGPVDDGVSQGLLGATEESDMSQSDPMGQLGVVVLGAPPVRGVHGRRAGGGGGGGSGSGGASPNALAAGLVSFPVLPVGVGVLPGSAAVGGGSGVGGSGGGGGSGGAGGWVSSGGGGGGRPRGPARSSSSTSLELRKAAVVAAAVAAVAGDGGGGGGRSIGGPSMGTGGGSLEPVSEVDSEYMSL</sequence>
<dbReference type="SMART" id="SM00220">
    <property type="entry name" value="S_TKc"/>
    <property type="match status" value="1"/>
</dbReference>
<dbReference type="RefSeq" id="XP_042917227.1">
    <property type="nucleotide sequence ID" value="XM_043069252.1"/>
</dbReference>
<keyword evidence="2" id="KW-0732">Signal</keyword>
<feature type="compositionally biased region" description="Low complexity" evidence="1">
    <location>
        <begin position="525"/>
        <end position="538"/>
    </location>
</feature>
<dbReference type="Gene3D" id="1.10.510.10">
    <property type="entry name" value="Transferase(Phosphotransferase) domain 1"/>
    <property type="match status" value="1"/>
</dbReference>
<evidence type="ECO:0000313" key="5">
    <source>
        <dbReference type="Proteomes" id="UP000006906"/>
    </source>
</evidence>
<feature type="compositionally biased region" description="Low complexity" evidence="1">
    <location>
        <begin position="294"/>
        <end position="311"/>
    </location>
</feature>
<keyword evidence="5" id="KW-1185">Reference proteome</keyword>
<dbReference type="KEGG" id="cre:CHLRE_13g565200v5"/>
<feature type="region of interest" description="Disordered" evidence="1">
    <location>
        <begin position="476"/>
        <end position="614"/>
    </location>
</feature>
<gene>
    <name evidence="4" type="ORF">CHLRE_13g565200v5</name>
</gene>